<feature type="transmembrane region" description="Helical" evidence="1">
    <location>
        <begin position="100"/>
        <end position="116"/>
    </location>
</feature>
<dbReference type="Pfam" id="PF04892">
    <property type="entry name" value="VanZ"/>
    <property type="match status" value="1"/>
</dbReference>
<feature type="transmembrane region" description="Helical" evidence="1">
    <location>
        <begin position="7"/>
        <end position="24"/>
    </location>
</feature>
<dbReference type="InterPro" id="IPR006976">
    <property type="entry name" value="VanZ-like"/>
</dbReference>
<evidence type="ECO:0000259" key="2">
    <source>
        <dbReference type="Pfam" id="PF04892"/>
    </source>
</evidence>
<keyword evidence="4" id="KW-1185">Reference proteome</keyword>
<dbReference type="RefSeq" id="WP_284153748.1">
    <property type="nucleotide sequence ID" value="NZ_AP025516.1"/>
</dbReference>
<keyword evidence="1" id="KW-0472">Membrane</keyword>
<keyword evidence="1" id="KW-1133">Transmembrane helix</keyword>
<dbReference type="PANTHER" id="PTHR28008:SF1">
    <property type="entry name" value="DOMAIN PROTEIN, PUTATIVE (AFU_ORTHOLOGUE AFUA_3G10980)-RELATED"/>
    <property type="match status" value="1"/>
</dbReference>
<dbReference type="EMBL" id="AP025516">
    <property type="protein sequence ID" value="BDD86672.1"/>
    <property type="molecule type" value="Genomic_DNA"/>
</dbReference>
<feature type="transmembrane region" description="Helical" evidence="1">
    <location>
        <begin position="63"/>
        <end position="80"/>
    </location>
</feature>
<accession>A0ABM7W728</accession>
<organism evidence="3 4">
    <name type="scientific">Desulfofustis limnaeus</name>
    <dbReference type="NCBI Taxonomy" id="2740163"/>
    <lineage>
        <taxon>Bacteria</taxon>
        <taxon>Pseudomonadati</taxon>
        <taxon>Thermodesulfobacteriota</taxon>
        <taxon>Desulfobulbia</taxon>
        <taxon>Desulfobulbales</taxon>
        <taxon>Desulfocapsaceae</taxon>
        <taxon>Desulfofustis</taxon>
    </lineage>
</organism>
<protein>
    <recommendedName>
        <fullName evidence="2">VanZ-like domain-containing protein</fullName>
    </recommendedName>
</protein>
<evidence type="ECO:0000313" key="3">
    <source>
        <dbReference type="EMBL" id="BDD86672.1"/>
    </source>
</evidence>
<proteinExistence type="predicted"/>
<dbReference type="NCBIfam" id="NF037970">
    <property type="entry name" value="vanZ_1"/>
    <property type="match status" value="1"/>
</dbReference>
<keyword evidence="1" id="KW-0812">Transmembrane</keyword>
<evidence type="ECO:0000313" key="4">
    <source>
        <dbReference type="Proteomes" id="UP000830055"/>
    </source>
</evidence>
<gene>
    <name evidence="3" type="ORF">DPPLL_10370</name>
</gene>
<evidence type="ECO:0000256" key="1">
    <source>
        <dbReference type="SAM" id="Phobius"/>
    </source>
</evidence>
<feature type="domain" description="VanZ-like" evidence="2">
    <location>
        <begin position="12"/>
        <end position="114"/>
    </location>
</feature>
<feature type="transmembrane region" description="Helical" evidence="1">
    <location>
        <begin position="39"/>
        <end position="56"/>
    </location>
</feature>
<dbReference type="Proteomes" id="UP000830055">
    <property type="component" value="Chromosome"/>
</dbReference>
<name>A0ABM7W728_9BACT</name>
<dbReference type="PANTHER" id="PTHR28008">
    <property type="entry name" value="DOMAIN PROTEIN, PUTATIVE (AFU_ORTHOLOGUE AFUA_3G10980)-RELATED"/>
    <property type="match status" value="1"/>
</dbReference>
<reference evidence="3 4" key="1">
    <citation type="submission" date="2022-01" db="EMBL/GenBank/DDBJ databases">
        <title>Desulfofustis limnae sp. nov., a novel mesophilic sulfate-reducing bacterium isolated from marsh soil.</title>
        <authorList>
            <person name="Watanabe M."/>
            <person name="Takahashi A."/>
            <person name="Kojima H."/>
            <person name="Fukui M."/>
        </authorList>
    </citation>
    <scope>NUCLEOTIDE SEQUENCE [LARGE SCALE GENOMIC DNA]</scope>
    <source>
        <strain evidence="3 4">PPLL</strain>
    </source>
</reference>
<sequence>MGRSLHLLPMALVMGGIFFLSHQPGDEISLELFFGVDKVAHAFAYGVLAATVLLALPSRWRTTMPLHAALLAWAACLLFGLSDEFHQSFVPGREASLGDLVADAFGAALVCGGWFIRMKRTLFR</sequence>